<dbReference type="CDD" id="cd07302">
    <property type="entry name" value="CHD"/>
    <property type="match status" value="1"/>
</dbReference>
<dbReference type="GO" id="GO:0004016">
    <property type="term" value="F:adenylate cyclase activity"/>
    <property type="evidence" value="ECO:0007669"/>
    <property type="project" value="UniProtKB-ARBA"/>
</dbReference>
<evidence type="ECO:0000259" key="2">
    <source>
        <dbReference type="PROSITE" id="PS50110"/>
    </source>
</evidence>
<dbReference type="InterPro" id="IPR001789">
    <property type="entry name" value="Sig_transdc_resp-reg_receiver"/>
</dbReference>
<feature type="domain" description="Guanylate cyclase" evidence="3">
    <location>
        <begin position="171"/>
        <end position="300"/>
    </location>
</feature>
<dbReference type="SMART" id="SM00448">
    <property type="entry name" value="REC"/>
    <property type="match status" value="1"/>
</dbReference>
<dbReference type="PROSITE" id="PS50125">
    <property type="entry name" value="GUANYLATE_CYCLASE_2"/>
    <property type="match status" value="1"/>
</dbReference>
<accession>A0A841MR72</accession>
<dbReference type="InterPro" id="IPR050697">
    <property type="entry name" value="Adenylyl/Guanylyl_Cyclase_3/4"/>
</dbReference>
<dbReference type="SMART" id="SM00044">
    <property type="entry name" value="CYCc"/>
    <property type="match status" value="1"/>
</dbReference>
<sequence>MIRILVVDDEADLEVLIRQKFRKKIRSEEYEFYFALNGKKALELMEESKNIDMILSDINMPEMDGLTLLSKVKEQNSLLKTVIISAYGDMENIRTAMNLGAFDFITKPVDFQDLEITIEKTITYINQIKATIQAMKENNILRMYVDETVLNFMGGREIESGLIENETLEAAVAFIDLCGFTAISENEEPNVVVGQLNDYFDMMVREIIAEQGIIDKFIGDAVMAVFKGEDYEKRALRASIAIRDKMNAMPVFSEKSGFKPKVSIGINKGEMVSGNIGSISLKRLDYTVIGDTVNVASRLQSKANPGQILILEQYHEQIEPDFQTEKIGEMILKNKAKPVTVYEVQSLKPD</sequence>
<evidence type="ECO:0000313" key="4">
    <source>
        <dbReference type="EMBL" id="MBB6326666.1"/>
    </source>
</evidence>
<dbReference type="RefSeq" id="WP_184495252.1">
    <property type="nucleotide sequence ID" value="NZ_JACIJO010000002.1"/>
</dbReference>
<dbReference type="Gene3D" id="3.30.70.1230">
    <property type="entry name" value="Nucleotide cyclase"/>
    <property type="match status" value="1"/>
</dbReference>
<proteinExistence type="predicted"/>
<dbReference type="GO" id="GO:0009190">
    <property type="term" value="P:cyclic nucleotide biosynthetic process"/>
    <property type="evidence" value="ECO:0007669"/>
    <property type="project" value="InterPro"/>
</dbReference>
<keyword evidence="5" id="KW-1185">Reference proteome</keyword>
<dbReference type="SUPFAM" id="SSF52172">
    <property type="entry name" value="CheY-like"/>
    <property type="match status" value="1"/>
</dbReference>
<dbReference type="AlphaFoldDB" id="A0A841MR72"/>
<dbReference type="InterPro" id="IPR011006">
    <property type="entry name" value="CheY-like_superfamily"/>
</dbReference>
<protein>
    <submittedName>
        <fullName evidence="4">Class 3 adenylate cyclase/FixJ family two-component response regulator</fullName>
    </submittedName>
</protein>
<feature type="modified residue" description="4-aspartylphosphate" evidence="1">
    <location>
        <position position="57"/>
    </location>
</feature>
<evidence type="ECO:0000256" key="1">
    <source>
        <dbReference type="PROSITE-ProRule" id="PRU00169"/>
    </source>
</evidence>
<evidence type="ECO:0000259" key="3">
    <source>
        <dbReference type="PROSITE" id="PS50125"/>
    </source>
</evidence>
<dbReference type="Gene3D" id="3.40.50.2300">
    <property type="match status" value="1"/>
</dbReference>
<dbReference type="CDD" id="cd17536">
    <property type="entry name" value="REC_YesN-like"/>
    <property type="match status" value="1"/>
</dbReference>
<comment type="caution">
    <text evidence="4">The sequence shown here is derived from an EMBL/GenBank/DDBJ whole genome shotgun (WGS) entry which is preliminary data.</text>
</comment>
<dbReference type="SUPFAM" id="SSF55073">
    <property type="entry name" value="Nucleotide cyclase"/>
    <property type="match status" value="1"/>
</dbReference>
<name>A0A841MR72_9BACT</name>
<feature type="domain" description="Response regulatory" evidence="2">
    <location>
        <begin position="3"/>
        <end position="122"/>
    </location>
</feature>
<dbReference type="PANTHER" id="PTHR43081">
    <property type="entry name" value="ADENYLATE CYCLASE, TERMINAL-DIFFERENTIATION SPECIFIC-RELATED"/>
    <property type="match status" value="1"/>
</dbReference>
<reference evidence="4 5" key="1">
    <citation type="submission" date="2020-08" db="EMBL/GenBank/DDBJ databases">
        <title>Genomic Encyclopedia of Type Strains, Phase IV (KMG-IV): sequencing the most valuable type-strain genomes for metagenomic binning, comparative biology and taxonomic classification.</title>
        <authorList>
            <person name="Goeker M."/>
        </authorList>
    </citation>
    <scope>NUCLEOTIDE SEQUENCE [LARGE SCALE GENOMIC DNA]</scope>
    <source>
        <strain evidence="4 5">DSM 102044</strain>
    </source>
</reference>
<dbReference type="GO" id="GO:0000160">
    <property type="term" value="P:phosphorelay signal transduction system"/>
    <property type="evidence" value="ECO:0007669"/>
    <property type="project" value="InterPro"/>
</dbReference>
<dbReference type="Pfam" id="PF00211">
    <property type="entry name" value="Guanylate_cyc"/>
    <property type="match status" value="1"/>
</dbReference>
<dbReference type="EMBL" id="JACIJO010000002">
    <property type="protein sequence ID" value="MBB6326666.1"/>
    <property type="molecule type" value="Genomic_DNA"/>
</dbReference>
<dbReference type="InterPro" id="IPR001054">
    <property type="entry name" value="A/G_cyclase"/>
</dbReference>
<dbReference type="PANTHER" id="PTHR43081:SF1">
    <property type="entry name" value="ADENYLATE CYCLASE, TERMINAL-DIFFERENTIATION SPECIFIC"/>
    <property type="match status" value="1"/>
</dbReference>
<dbReference type="Pfam" id="PF00072">
    <property type="entry name" value="Response_reg"/>
    <property type="match status" value="1"/>
</dbReference>
<dbReference type="InterPro" id="IPR029787">
    <property type="entry name" value="Nucleotide_cyclase"/>
</dbReference>
<evidence type="ECO:0000313" key="5">
    <source>
        <dbReference type="Proteomes" id="UP000588604"/>
    </source>
</evidence>
<dbReference type="Proteomes" id="UP000588604">
    <property type="component" value="Unassembled WGS sequence"/>
</dbReference>
<keyword evidence="1" id="KW-0597">Phosphoprotein</keyword>
<gene>
    <name evidence="4" type="ORF">FHS59_002294</name>
</gene>
<organism evidence="4 5">
    <name type="scientific">Algoriphagus iocasae</name>
    <dbReference type="NCBI Taxonomy" id="1836499"/>
    <lineage>
        <taxon>Bacteria</taxon>
        <taxon>Pseudomonadati</taxon>
        <taxon>Bacteroidota</taxon>
        <taxon>Cytophagia</taxon>
        <taxon>Cytophagales</taxon>
        <taxon>Cyclobacteriaceae</taxon>
        <taxon>Algoriphagus</taxon>
    </lineage>
</organism>
<dbReference type="PROSITE" id="PS50110">
    <property type="entry name" value="RESPONSE_REGULATORY"/>
    <property type="match status" value="1"/>
</dbReference>